<evidence type="ECO:0000313" key="2">
    <source>
        <dbReference type="Proteomes" id="UP000275078"/>
    </source>
</evidence>
<name>A0A3N4HXJ9_ASCIM</name>
<protein>
    <submittedName>
        <fullName evidence="1">Uncharacterized protein</fullName>
    </submittedName>
</protein>
<dbReference type="EMBL" id="ML119730">
    <property type="protein sequence ID" value="RPA77228.1"/>
    <property type="molecule type" value="Genomic_DNA"/>
</dbReference>
<organism evidence="1 2">
    <name type="scientific">Ascobolus immersus RN42</name>
    <dbReference type="NCBI Taxonomy" id="1160509"/>
    <lineage>
        <taxon>Eukaryota</taxon>
        <taxon>Fungi</taxon>
        <taxon>Dikarya</taxon>
        <taxon>Ascomycota</taxon>
        <taxon>Pezizomycotina</taxon>
        <taxon>Pezizomycetes</taxon>
        <taxon>Pezizales</taxon>
        <taxon>Ascobolaceae</taxon>
        <taxon>Ascobolus</taxon>
    </lineage>
</organism>
<sequence length="297" mass="34128">MGWPGCTFINDQESSWSTYESICLVVENEEEFTIMGMFDQFTLLALAVATITADVDVNGTISSSPLLTTSSTYTDYIISVRIRKLAQVRKLFRKEENESTIVKVPLFLASLKHRSVTELREHFHEMEGPKQRETPVCTIESSIMKQEWTPKRIKRLRQDQGKNYKNADACTTQAIQKRREWHTIDIPVYDKTFHQRGNKSARDSQIDSQERKKTTPMGMLKLTGLTLRPPSPIVEGGFLTSIRKIRTHSRLLVCLKYENEETVVSGLRVHLHVQLHSNQARIQLISYFARVCLRTAP</sequence>
<proteinExistence type="predicted"/>
<evidence type="ECO:0000313" key="1">
    <source>
        <dbReference type="EMBL" id="RPA77228.1"/>
    </source>
</evidence>
<dbReference type="AlphaFoldDB" id="A0A3N4HXJ9"/>
<dbReference type="Proteomes" id="UP000275078">
    <property type="component" value="Unassembled WGS sequence"/>
</dbReference>
<accession>A0A3N4HXJ9</accession>
<keyword evidence="2" id="KW-1185">Reference proteome</keyword>
<gene>
    <name evidence="1" type="ORF">BJ508DRAFT_310393</name>
</gene>
<reference evidence="1 2" key="1">
    <citation type="journal article" date="2018" name="Nat. Ecol. Evol.">
        <title>Pezizomycetes genomes reveal the molecular basis of ectomycorrhizal truffle lifestyle.</title>
        <authorList>
            <person name="Murat C."/>
            <person name="Payen T."/>
            <person name="Noel B."/>
            <person name="Kuo A."/>
            <person name="Morin E."/>
            <person name="Chen J."/>
            <person name="Kohler A."/>
            <person name="Krizsan K."/>
            <person name="Balestrini R."/>
            <person name="Da Silva C."/>
            <person name="Montanini B."/>
            <person name="Hainaut M."/>
            <person name="Levati E."/>
            <person name="Barry K.W."/>
            <person name="Belfiori B."/>
            <person name="Cichocki N."/>
            <person name="Clum A."/>
            <person name="Dockter R.B."/>
            <person name="Fauchery L."/>
            <person name="Guy J."/>
            <person name="Iotti M."/>
            <person name="Le Tacon F."/>
            <person name="Lindquist E.A."/>
            <person name="Lipzen A."/>
            <person name="Malagnac F."/>
            <person name="Mello A."/>
            <person name="Molinier V."/>
            <person name="Miyauchi S."/>
            <person name="Poulain J."/>
            <person name="Riccioni C."/>
            <person name="Rubini A."/>
            <person name="Sitrit Y."/>
            <person name="Splivallo R."/>
            <person name="Traeger S."/>
            <person name="Wang M."/>
            <person name="Zifcakova L."/>
            <person name="Wipf D."/>
            <person name="Zambonelli A."/>
            <person name="Paolocci F."/>
            <person name="Nowrousian M."/>
            <person name="Ottonello S."/>
            <person name="Baldrian P."/>
            <person name="Spatafora J.W."/>
            <person name="Henrissat B."/>
            <person name="Nagy L.G."/>
            <person name="Aury J.M."/>
            <person name="Wincker P."/>
            <person name="Grigoriev I.V."/>
            <person name="Bonfante P."/>
            <person name="Martin F.M."/>
        </authorList>
    </citation>
    <scope>NUCLEOTIDE SEQUENCE [LARGE SCALE GENOMIC DNA]</scope>
    <source>
        <strain evidence="1 2">RN42</strain>
    </source>
</reference>